<evidence type="ECO:0000256" key="6">
    <source>
        <dbReference type="SAM" id="Phobius"/>
    </source>
</evidence>
<comment type="caution">
    <text evidence="8">The sequence shown here is derived from an EMBL/GenBank/DDBJ whole genome shotgun (WGS) entry which is preliminary data.</text>
</comment>
<keyword evidence="6" id="KW-1133">Transmembrane helix</keyword>
<dbReference type="PANTHER" id="PTHR13887:SF14">
    <property type="entry name" value="DISULFIDE BOND FORMATION PROTEIN D"/>
    <property type="match status" value="1"/>
</dbReference>
<reference evidence="9" key="1">
    <citation type="journal article" date="2019" name="Int. J. Syst. Evol. Microbiol.">
        <title>The Global Catalogue of Microorganisms (GCM) 10K type strain sequencing project: providing services to taxonomists for standard genome sequencing and annotation.</title>
        <authorList>
            <consortium name="The Broad Institute Genomics Platform"/>
            <consortium name="The Broad Institute Genome Sequencing Center for Infectious Disease"/>
            <person name="Wu L."/>
            <person name="Ma J."/>
        </authorList>
    </citation>
    <scope>NUCLEOTIDE SEQUENCE [LARGE SCALE GENOMIC DNA]</scope>
    <source>
        <strain evidence="9">NBRC 106396</strain>
    </source>
</reference>
<dbReference type="EMBL" id="JBHTCP010000013">
    <property type="protein sequence ID" value="MFC7371539.1"/>
    <property type="molecule type" value="Genomic_DNA"/>
</dbReference>
<dbReference type="Proteomes" id="UP001596549">
    <property type="component" value="Unassembled WGS sequence"/>
</dbReference>
<dbReference type="InterPro" id="IPR013766">
    <property type="entry name" value="Thioredoxin_domain"/>
</dbReference>
<feature type="transmembrane region" description="Helical" evidence="6">
    <location>
        <begin position="20"/>
        <end position="41"/>
    </location>
</feature>
<evidence type="ECO:0000256" key="2">
    <source>
        <dbReference type="ARBA" id="ARBA00022729"/>
    </source>
</evidence>
<gene>
    <name evidence="8" type="ORF">ACFQPF_07610</name>
</gene>
<feature type="domain" description="Thioredoxin" evidence="7">
    <location>
        <begin position="36"/>
        <end position="187"/>
    </location>
</feature>
<protein>
    <submittedName>
        <fullName evidence="8">DsbA family protein</fullName>
    </submittedName>
</protein>
<proteinExistence type="inferred from homology"/>
<evidence type="ECO:0000256" key="3">
    <source>
        <dbReference type="ARBA" id="ARBA00023002"/>
    </source>
</evidence>
<name>A0ABW2NM44_9BACL</name>
<sequence>MGNKKNHNKKTVKKSGSSGWIILAVGITAALAAILIFSGAFKKDSTSQKNDINYAGQPFLGDEKAPVEMIEFGDYKCPACKNFDEQLFPVIEKEMIQTGKVKFYFMNYAFINIDSERSAQFAEAVYKELGNETFWKFHHQLYDEQPDDHAAEKEDIFTEDKLTSILEGVSSKEDAEKVRAAYKESAAKKAFETDKDIVSELGVKSTPTLFVDGQEFTGKSLDDLKKMVDDAAKEKK</sequence>
<keyword evidence="4" id="KW-1015">Disulfide bond</keyword>
<keyword evidence="2" id="KW-0732">Signal</keyword>
<keyword evidence="6" id="KW-0812">Transmembrane</keyword>
<dbReference type="Pfam" id="PF13462">
    <property type="entry name" value="Thioredoxin_4"/>
    <property type="match status" value="1"/>
</dbReference>
<evidence type="ECO:0000256" key="5">
    <source>
        <dbReference type="ARBA" id="ARBA00023284"/>
    </source>
</evidence>
<dbReference type="InterPro" id="IPR012336">
    <property type="entry name" value="Thioredoxin-like_fold"/>
</dbReference>
<keyword evidence="3" id="KW-0560">Oxidoreductase</keyword>
<dbReference type="Gene3D" id="3.40.30.10">
    <property type="entry name" value="Glutaredoxin"/>
    <property type="match status" value="1"/>
</dbReference>
<dbReference type="InterPro" id="IPR036249">
    <property type="entry name" value="Thioredoxin-like_sf"/>
</dbReference>
<comment type="similarity">
    <text evidence="1">Belongs to the thioredoxin family. DsbA subfamily.</text>
</comment>
<dbReference type="SUPFAM" id="SSF52833">
    <property type="entry name" value="Thioredoxin-like"/>
    <property type="match status" value="1"/>
</dbReference>
<keyword evidence="6" id="KW-0472">Membrane</keyword>
<keyword evidence="5" id="KW-0676">Redox-active center</keyword>
<dbReference type="RefSeq" id="WP_379748196.1">
    <property type="nucleotide sequence ID" value="NZ_JBHTCP010000013.1"/>
</dbReference>
<dbReference type="PANTHER" id="PTHR13887">
    <property type="entry name" value="GLUTATHIONE S-TRANSFERASE KAPPA"/>
    <property type="match status" value="1"/>
</dbReference>
<keyword evidence="9" id="KW-1185">Reference proteome</keyword>
<organism evidence="8 9">
    <name type="scientific">Fictibacillus iocasae</name>
    <dbReference type="NCBI Taxonomy" id="2715437"/>
    <lineage>
        <taxon>Bacteria</taxon>
        <taxon>Bacillati</taxon>
        <taxon>Bacillota</taxon>
        <taxon>Bacilli</taxon>
        <taxon>Bacillales</taxon>
        <taxon>Fictibacillaceae</taxon>
        <taxon>Fictibacillus</taxon>
    </lineage>
</organism>
<dbReference type="PROSITE" id="PS51352">
    <property type="entry name" value="THIOREDOXIN_2"/>
    <property type="match status" value="1"/>
</dbReference>
<evidence type="ECO:0000313" key="8">
    <source>
        <dbReference type="EMBL" id="MFC7371539.1"/>
    </source>
</evidence>
<accession>A0ABW2NM44</accession>
<evidence type="ECO:0000313" key="9">
    <source>
        <dbReference type="Proteomes" id="UP001596549"/>
    </source>
</evidence>
<evidence type="ECO:0000256" key="1">
    <source>
        <dbReference type="ARBA" id="ARBA00005791"/>
    </source>
</evidence>
<evidence type="ECO:0000256" key="4">
    <source>
        <dbReference type="ARBA" id="ARBA00023157"/>
    </source>
</evidence>
<evidence type="ECO:0000259" key="7">
    <source>
        <dbReference type="PROSITE" id="PS51352"/>
    </source>
</evidence>